<feature type="transmembrane region" description="Helical" evidence="6">
    <location>
        <begin position="416"/>
        <end position="437"/>
    </location>
</feature>
<evidence type="ECO:0000256" key="2">
    <source>
        <dbReference type="ARBA" id="ARBA00022475"/>
    </source>
</evidence>
<reference evidence="8 9" key="1">
    <citation type="submission" date="2023-10" db="EMBL/GenBank/DDBJ databases">
        <title>Nicoliella lavandulae sp. nov. isolated from Lavandula angustifolia flowers.</title>
        <authorList>
            <person name="Alcantara C."/>
            <person name="Zuniga M."/>
            <person name="Landete J.M."/>
            <person name="Monedero V."/>
        </authorList>
    </citation>
    <scope>NUCLEOTIDE SEQUENCE [LARGE SCALE GENOMIC DNA]</scope>
    <source>
        <strain evidence="8 9">Es01</strain>
    </source>
</reference>
<keyword evidence="9" id="KW-1185">Reference proteome</keyword>
<dbReference type="PANTHER" id="PTHR34697">
    <property type="entry name" value="PHOSPHATIDYLGLYCEROL LYSYLTRANSFERASE"/>
    <property type="match status" value="1"/>
</dbReference>
<protein>
    <submittedName>
        <fullName evidence="8">Bifunctional lysylphosphatidylglycerol flippase/synthetase MprF</fullName>
    </submittedName>
</protein>
<evidence type="ECO:0000256" key="4">
    <source>
        <dbReference type="ARBA" id="ARBA00022989"/>
    </source>
</evidence>
<feature type="domain" description="Phosphatidylglycerol lysyltransferase C-terminal" evidence="7">
    <location>
        <begin position="534"/>
        <end position="829"/>
    </location>
</feature>
<evidence type="ECO:0000313" key="9">
    <source>
        <dbReference type="Proteomes" id="UP001370590"/>
    </source>
</evidence>
<evidence type="ECO:0000256" key="6">
    <source>
        <dbReference type="SAM" id="Phobius"/>
    </source>
</evidence>
<feature type="transmembrane region" description="Helical" evidence="6">
    <location>
        <begin position="327"/>
        <end position="350"/>
    </location>
</feature>
<feature type="transmembrane region" description="Helical" evidence="6">
    <location>
        <begin position="393"/>
        <end position="410"/>
    </location>
</feature>
<gene>
    <name evidence="8" type="primary">mprF</name>
    <name evidence="8" type="ORF">R4146_03430</name>
</gene>
<evidence type="ECO:0000256" key="1">
    <source>
        <dbReference type="ARBA" id="ARBA00004651"/>
    </source>
</evidence>
<proteinExistence type="predicted"/>
<dbReference type="SUPFAM" id="SSF55729">
    <property type="entry name" value="Acyl-CoA N-acyltransferases (Nat)"/>
    <property type="match status" value="1"/>
</dbReference>
<evidence type="ECO:0000256" key="5">
    <source>
        <dbReference type="ARBA" id="ARBA00023136"/>
    </source>
</evidence>
<dbReference type="NCBIfam" id="NF033480">
    <property type="entry name" value="bifunc_MprF"/>
    <property type="match status" value="1"/>
</dbReference>
<sequence>MKALYQYPKEFFSKHLKVIRILFIFSVLIFSIREFGKIISEVNGHQVKVSFETQSPTSLLIMLVLGLLAVLPMLIYDFTIVEFLPGKFKPSYIAKTGWITNSFTNILGMGGLIGASLRANFYNQNAKPKEILYAISKIALFLLAGLSTYCLVSLIMIFGFAMDGSLVNYWPFLFLGALYFPIIFIITRLNNSSFFEDLTLGRELKLIIGSCLEWGSCAALFLIIGALMHVDVNLATVFPLFIIANVMGVIGMTPGGLGGFDLTITTGLFTLGVAKPEALVWLALYRIFYYIVPFVIALVLFIHDYGKRINEFLDDIPKTIFQRSAQVIVTIFLYFSGIVLLLSITLPNVVLVNSFYLSIEPYTFYFLNQLTSIIVAFILIGLARGFGSRVQRAFWPTVVVLIIASANTLWKENFPINMSILSVVLLLLLWAAKGALYRKRLSYSWGQRIMDTIIFAFTFVAYTLLGVYNRFHHSFHHGFFHQPNSYLFPSQQVWFAGFLGLLAASLILVIIYRYLSSKENKWLDQPFNAERVRAVIDEFGGNEVSHLAFVRDKQIYFYQEDDQDQVFFMFKRKANKLIIMGEPVGNQAMVSKAIDQFMLDADQIGLSLVFYEVGERFTMMMHEKGFDFTKAGEEGMVELSKFTLVGKKHRGERALMNKFERDGYQFSIVNPPFNDQFMAELKSVSDQWLDGNSEKGFSLGYFDPYYLNQAPIAIMKDDKGKVVAFANIMPTGEHDITSIDLMRSSEDAPSGIMDGIFINLFQYSLENKYQYFNLGMAPLSNVGRSRFSFIDEKIANLVYQYGQSFYSFQGLRSYKEKYVNLWVPRYIVYRRKSSLIFTMLQILMIVNERIGDDKPKGMFKFISWFSSSNK</sequence>
<feature type="transmembrane region" description="Helical" evidence="6">
    <location>
        <begin position="362"/>
        <end position="381"/>
    </location>
</feature>
<keyword evidence="2" id="KW-1003">Cell membrane</keyword>
<feature type="transmembrane region" description="Helical" evidence="6">
    <location>
        <begin position="167"/>
        <end position="186"/>
    </location>
</feature>
<dbReference type="Proteomes" id="UP001370590">
    <property type="component" value="Unassembled WGS sequence"/>
</dbReference>
<organism evidence="8 9">
    <name type="scientific">Nicoliella lavandulae</name>
    <dbReference type="NCBI Taxonomy" id="3082954"/>
    <lineage>
        <taxon>Bacteria</taxon>
        <taxon>Bacillati</taxon>
        <taxon>Bacillota</taxon>
        <taxon>Bacilli</taxon>
        <taxon>Lactobacillales</taxon>
        <taxon>Lactobacillaceae</taxon>
        <taxon>Nicoliella</taxon>
    </lineage>
</organism>
<keyword evidence="5 6" id="KW-0472">Membrane</keyword>
<feature type="transmembrane region" description="Helical" evidence="6">
    <location>
        <begin position="57"/>
        <end position="76"/>
    </location>
</feature>
<feature type="transmembrane region" description="Helical" evidence="6">
    <location>
        <begin position="138"/>
        <end position="161"/>
    </location>
</feature>
<dbReference type="InterPro" id="IPR051211">
    <property type="entry name" value="PG_lysyltransferase"/>
</dbReference>
<dbReference type="EMBL" id="JAWMWH010000001">
    <property type="protein sequence ID" value="MEJ6400223.1"/>
    <property type="molecule type" value="Genomic_DNA"/>
</dbReference>
<comment type="caution">
    <text evidence="8">The sequence shown here is derived from an EMBL/GenBank/DDBJ whole genome shotgun (WGS) entry which is preliminary data.</text>
</comment>
<dbReference type="InterPro" id="IPR024320">
    <property type="entry name" value="LPG_synthase_C"/>
</dbReference>
<accession>A0ABU8SK14</accession>
<evidence type="ECO:0000259" key="7">
    <source>
        <dbReference type="Pfam" id="PF09924"/>
    </source>
</evidence>
<feature type="transmembrane region" description="Helical" evidence="6">
    <location>
        <begin position="287"/>
        <end position="306"/>
    </location>
</feature>
<dbReference type="Pfam" id="PF09924">
    <property type="entry name" value="LPG_synthase_C"/>
    <property type="match status" value="1"/>
</dbReference>
<evidence type="ECO:0000313" key="8">
    <source>
        <dbReference type="EMBL" id="MEJ6400223.1"/>
    </source>
</evidence>
<name>A0ABU8SK14_9LACO</name>
<keyword evidence="3 6" id="KW-0812">Transmembrane</keyword>
<comment type="subcellular location">
    <subcellularLocation>
        <location evidence="1">Cell membrane</location>
        <topology evidence="1">Multi-pass membrane protein</topology>
    </subcellularLocation>
</comment>
<feature type="transmembrane region" description="Helical" evidence="6">
    <location>
        <begin position="493"/>
        <end position="515"/>
    </location>
</feature>
<dbReference type="InterPro" id="IPR016181">
    <property type="entry name" value="Acyl_CoA_acyltransferase"/>
</dbReference>
<dbReference type="RefSeq" id="WP_339960039.1">
    <property type="nucleotide sequence ID" value="NZ_JAWMWH010000001.1"/>
</dbReference>
<dbReference type="PANTHER" id="PTHR34697:SF2">
    <property type="entry name" value="PHOSPHATIDYLGLYCEROL LYSYLTRANSFERASE"/>
    <property type="match status" value="1"/>
</dbReference>
<keyword evidence="4 6" id="KW-1133">Transmembrane helix</keyword>
<feature type="transmembrane region" description="Helical" evidence="6">
    <location>
        <begin position="449"/>
        <end position="468"/>
    </location>
</feature>
<feature type="transmembrane region" description="Helical" evidence="6">
    <location>
        <begin position="234"/>
        <end position="253"/>
    </location>
</feature>
<feature type="transmembrane region" description="Helical" evidence="6">
    <location>
        <begin position="206"/>
        <end position="228"/>
    </location>
</feature>
<evidence type="ECO:0000256" key="3">
    <source>
        <dbReference type="ARBA" id="ARBA00022692"/>
    </source>
</evidence>
<feature type="transmembrane region" description="Helical" evidence="6">
    <location>
        <begin position="18"/>
        <end position="36"/>
    </location>
</feature>
<feature type="transmembrane region" description="Helical" evidence="6">
    <location>
        <begin position="96"/>
        <end position="117"/>
    </location>
</feature>